<keyword evidence="3 6" id="KW-1133">Transmembrane helix</keyword>
<comment type="subcellular location">
    <subcellularLocation>
        <location evidence="1">Membrane</location>
        <topology evidence="1">Multi-pass membrane protein</topology>
    </subcellularLocation>
</comment>
<evidence type="ECO:0000256" key="6">
    <source>
        <dbReference type="SAM" id="Phobius"/>
    </source>
</evidence>
<dbReference type="OrthoDB" id="430300at2759"/>
<dbReference type="RefSeq" id="XP_026278511.1">
    <property type="nucleotide sequence ID" value="XM_026422726.2"/>
</dbReference>
<dbReference type="Gene3D" id="1.20.1250.20">
    <property type="entry name" value="MFS general substrate transporter like domains"/>
    <property type="match status" value="1"/>
</dbReference>
<evidence type="ECO:0000256" key="4">
    <source>
        <dbReference type="ARBA" id="ARBA00023136"/>
    </source>
</evidence>
<evidence type="ECO:0000256" key="5">
    <source>
        <dbReference type="SAM" id="MobiDB-lite"/>
    </source>
</evidence>
<feature type="transmembrane region" description="Helical" evidence="6">
    <location>
        <begin position="128"/>
        <end position="149"/>
    </location>
</feature>
<keyword evidence="4 6" id="KW-0472">Membrane</keyword>
<gene>
    <name evidence="8 9 10 11" type="primary">LOC113206583</name>
</gene>
<dbReference type="Proteomes" id="UP000504606">
    <property type="component" value="Unplaced"/>
</dbReference>
<evidence type="ECO:0000256" key="3">
    <source>
        <dbReference type="ARBA" id="ARBA00022989"/>
    </source>
</evidence>
<protein>
    <submittedName>
        <fullName evidence="8 9">Proton-coupled folate transporter</fullName>
    </submittedName>
</protein>
<evidence type="ECO:0000313" key="10">
    <source>
        <dbReference type="RefSeq" id="XP_026278511.1"/>
    </source>
</evidence>
<feature type="transmembrane region" description="Helical" evidence="6">
    <location>
        <begin position="42"/>
        <end position="63"/>
    </location>
</feature>
<dbReference type="GeneID" id="113206583"/>
<feature type="region of interest" description="Disordered" evidence="5">
    <location>
        <begin position="1"/>
        <end position="27"/>
    </location>
</feature>
<reference evidence="8 9" key="1">
    <citation type="submission" date="2025-04" db="UniProtKB">
        <authorList>
            <consortium name="RefSeq"/>
        </authorList>
    </citation>
    <scope>IDENTIFICATION</scope>
    <source>
        <tissue evidence="8 9">Whole organism</tissue>
    </source>
</reference>
<evidence type="ECO:0000256" key="2">
    <source>
        <dbReference type="ARBA" id="ARBA00022692"/>
    </source>
</evidence>
<dbReference type="GO" id="GO:0016020">
    <property type="term" value="C:membrane"/>
    <property type="evidence" value="ECO:0007669"/>
    <property type="project" value="UniProtKB-SubCell"/>
</dbReference>
<dbReference type="GO" id="GO:0022857">
    <property type="term" value="F:transmembrane transporter activity"/>
    <property type="evidence" value="ECO:0007669"/>
    <property type="project" value="InterPro"/>
</dbReference>
<dbReference type="PANTHER" id="PTHR23507:SF39">
    <property type="entry name" value="GH23453P-RELATED"/>
    <property type="match status" value="1"/>
</dbReference>
<proteinExistence type="predicted"/>
<dbReference type="RefSeq" id="XP_026278509.1">
    <property type="nucleotide sequence ID" value="XM_026422724.2"/>
</dbReference>
<dbReference type="AlphaFoldDB" id="A0A6J1SIW1"/>
<sequence>MDSSPVLSEDPTDYNFRDGQPQDQSKPVMRRKRFLGLTVEPAIFLAMMGSNMSGILLTNLLMIKTCEYMKLPINCTEMESQSGGPYEKQIQPYVATIGMYKLIFETVPPAVMSFFIGSWSDTYGRKPLMLAPLIGYCFNFLLLILFTWFNLAPMYVILTSTPLVIFGSSMIFFTGAFCYITDVSPKEDLSFRLALAEGMLYLGILCGNTAAPYLFSLFPSHGYEAVFGISLGMCVCAFLCVLFFTPESIKNVEASLGQRLKALFDYKQVADLFRVCFGHHEGYSRPIRLIIVAVSMLSLLAMEGTLSTAFLFARNKFSWDVKQFSIYVDAALLINIVGVLLGTVIFSKWAKLPNEPLSCFGYFLKCCGYLIGGLGNAGWYLYLSSAVGGFGGMTSPLNRAIMADTIPKKDIGKLFAIVSAFVTAIPIVAALSYTFLYNNTMSTFPGAVYLFSAALSAVSCVALGVVVIMRKFYNPHAYTLAEENDNHDNI</sequence>
<dbReference type="KEGG" id="foc:113206583"/>
<keyword evidence="7" id="KW-1185">Reference proteome</keyword>
<feature type="transmembrane region" description="Helical" evidence="6">
    <location>
        <begin position="448"/>
        <end position="469"/>
    </location>
</feature>
<feature type="transmembrane region" description="Helical" evidence="6">
    <location>
        <begin position="414"/>
        <end position="436"/>
    </location>
</feature>
<feature type="transmembrane region" description="Helical" evidence="6">
    <location>
        <begin position="324"/>
        <end position="345"/>
    </location>
</feature>
<dbReference type="InterPro" id="IPR036259">
    <property type="entry name" value="MFS_trans_sf"/>
</dbReference>
<feature type="transmembrane region" description="Helical" evidence="6">
    <location>
        <begin position="289"/>
        <end position="312"/>
    </location>
</feature>
<feature type="transmembrane region" description="Helical" evidence="6">
    <location>
        <begin position="227"/>
        <end position="245"/>
    </location>
</feature>
<dbReference type="SUPFAM" id="SSF103473">
    <property type="entry name" value="MFS general substrate transporter"/>
    <property type="match status" value="1"/>
</dbReference>
<feature type="transmembrane region" description="Helical" evidence="6">
    <location>
        <begin position="357"/>
        <end position="374"/>
    </location>
</feature>
<evidence type="ECO:0000313" key="11">
    <source>
        <dbReference type="RefSeq" id="XP_026278512.1"/>
    </source>
</evidence>
<evidence type="ECO:0000256" key="1">
    <source>
        <dbReference type="ARBA" id="ARBA00004141"/>
    </source>
</evidence>
<feature type="transmembrane region" description="Helical" evidence="6">
    <location>
        <begin position="193"/>
        <end position="215"/>
    </location>
</feature>
<dbReference type="PANTHER" id="PTHR23507">
    <property type="entry name" value="ZGC:174356"/>
    <property type="match status" value="1"/>
</dbReference>
<evidence type="ECO:0000313" key="9">
    <source>
        <dbReference type="RefSeq" id="XP_026278510.1"/>
    </source>
</evidence>
<name>A0A6J1SIW1_FRAOC</name>
<dbReference type="RefSeq" id="XP_026278510.1">
    <property type="nucleotide sequence ID" value="XM_026422725.2"/>
</dbReference>
<dbReference type="InterPro" id="IPR011701">
    <property type="entry name" value="MFS"/>
</dbReference>
<keyword evidence="2 6" id="KW-0812">Transmembrane</keyword>
<dbReference type="Pfam" id="PF07690">
    <property type="entry name" value="MFS_1"/>
    <property type="match status" value="1"/>
</dbReference>
<accession>A0A6J1SIW1</accession>
<evidence type="ECO:0000313" key="7">
    <source>
        <dbReference type="Proteomes" id="UP000504606"/>
    </source>
</evidence>
<feature type="transmembrane region" description="Helical" evidence="6">
    <location>
        <begin position="155"/>
        <end position="181"/>
    </location>
</feature>
<evidence type="ECO:0000313" key="8">
    <source>
        <dbReference type="RefSeq" id="XP_026278509.1"/>
    </source>
</evidence>
<organism evidence="7 10">
    <name type="scientific">Frankliniella occidentalis</name>
    <name type="common">Western flower thrips</name>
    <name type="synonym">Euthrips occidentalis</name>
    <dbReference type="NCBI Taxonomy" id="133901"/>
    <lineage>
        <taxon>Eukaryota</taxon>
        <taxon>Metazoa</taxon>
        <taxon>Ecdysozoa</taxon>
        <taxon>Arthropoda</taxon>
        <taxon>Hexapoda</taxon>
        <taxon>Insecta</taxon>
        <taxon>Pterygota</taxon>
        <taxon>Neoptera</taxon>
        <taxon>Paraneoptera</taxon>
        <taxon>Thysanoptera</taxon>
        <taxon>Terebrantia</taxon>
        <taxon>Thripoidea</taxon>
        <taxon>Thripidae</taxon>
        <taxon>Frankliniella</taxon>
    </lineage>
</organism>
<dbReference type="RefSeq" id="XP_026278512.1">
    <property type="nucleotide sequence ID" value="XM_026422727.2"/>
</dbReference>